<evidence type="ECO:0000256" key="9">
    <source>
        <dbReference type="ARBA" id="ARBA00023098"/>
    </source>
</evidence>
<dbReference type="EC" id="2.4.1.182" evidence="3 11"/>
<accession>A0ABW8PUL1</accession>
<evidence type="ECO:0000313" key="12">
    <source>
        <dbReference type="EMBL" id="MFK7159696.1"/>
    </source>
</evidence>
<name>A0ABW8PUL1_9GAMM</name>
<evidence type="ECO:0000256" key="5">
    <source>
        <dbReference type="ARBA" id="ARBA00022516"/>
    </source>
</evidence>
<gene>
    <name evidence="11 12" type="primary">lpxB</name>
    <name evidence="12" type="ORF">V6U78_01415</name>
</gene>
<dbReference type="HAMAP" id="MF_00392">
    <property type="entry name" value="LpxB"/>
    <property type="match status" value="1"/>
</dbReference>
<evidence type="ECO:0000256" key="1">
    <source>
        <dbReference type="ARBA" id="ARBA00002056"/>
    </source>
</evidence>
<proteinExistence type="inferred from homology"/>
<dbReference type="NCBIfam" id="TIGR00215">
    <property type="entry name" value="lpxB"/>
    <property type="match status" value="1"/>
</dbReference>
<dbReference type="Proteomes" id="UP001621714">
    <property type="component" value="Unassembled WGS sequence"/>
</dbReference>
<dbReference type="PANTHER" id="PTHR30372:SF4">
    <property type="entry name" value="LIPID-A-DISACCHARIDE SYNTHASE, MITOCHONDRIAL-RELATED"/>
    <property type="match status" value="1"/>
</dbReference>
<evidence type="ECO:0000256" key="4">
    <source>
        <dbReference type="ARBA" id="ARBA00020902"/>
    </source>
</evidence>
<dbReference type="RefSeq" id="WP_405336444.1">
    <property type="nucleotide sequence ID" value="NZ_JBANFI010000001.1"/>
</dbReference>
<protein>
    <recommendedName>
        <fullName evidence="4 11">Lipid-A-disaccharide synthase</fullName>
        <ecNumber evidence="3 11">2.4.1.182</ecNumber>
    </recommendedName>
</protein>
<evidence type="ECO:0000313" key="13">
    <source>
        <dbReference type="Proteomes" id="UP001621714"/>
    </source>
</evidence>
<evidence type="ECO:0000256" key="8">
    <source>
        <dbReference type="ARBA" id="ARBA00022679"/>
    </source>
</evidence>
<dbReference type="GO" id="GO:0008915">
    <property type="term" value="F:lipid-A-disaccharide synthase activity"/>
    <property type="evidence" value="ECO:0007669"/>
    <property type="project" value="UniProtKB-EC"/>
</dbReference>
<evidence type="ECO:0000256" key="10">
    <source>
        <dbReference type="ARBA" id="ARBA00048975"/>
    </source>
</evidence>
<keyword evidence="5 11" id="KW-0444">Lipid biosynthesis</keyword>
<comment type="catalytic activity">
    <reaction evidence="10 11">
        <text>a lipid X + a UDP-2-N,3-O-bis[(3R)-3-hydroxyacyl]-alpha-D-glucosamine = a lipid A disaccharide + UDP + H(+)</text>
        <dbReference type="Rhea" id="RHEA:67828"/>
        <dbReference type="ChEBI" id="CHEBI:15378"/>
        <dbReference type="ChEBI" id="CHEBI:58223"/>
        <dbReference type="ChEBI" id="CHEBI:137748"/>
        <dbReference type="ChEBI" id="CHEBI:176338"/>
        <dbReference type="ChEBI" id="CHEBI:176343"/>
        <dbReference type="EC" id="2.4.1.182"/>
    </reaction>
</comment>
<keyword evidence="7 11" id="KW-0328">Glycosyltransferase</keyword>
<dbReference type="InterPro" id="IPR003835">
    <property type="entry name" value="Glyco_trans_19"/>
</dbReference>
<keyword evidence="13" id="KW-1185">Reference proteome</keyword>
<evidence type="ECO:0000256" key="6">
    <source>
        <dbReference type="ARBA" id="ARBA00022556"/>
    </source>
</evidence>
<reference evidence="12 13" key="1">
    <citation type="submission" date="2024-02" db="EMBL/GenBank/DDBJ databases">
        <title>Marinospirillum sp. MEB 164 isolated from Lonar lake sediment.</title>
        <authorList>
            <person name="Joshi A."/>
            <person name="Thite S."/>
        </authorList>
    </citation>
    <scope>NUCLEOTIDE SEQUENCE [LARGE SCALE GENOMIC DNA]</scope>
    <source>
        <strain evidence="12 13">MEB164</strain>
    </source>
</reference>
<dbReference type="Gene3D" id="3.40.50.2000">
    <property type="entry name" value="Glycogen Phosphorylase B"/>
    <property type="match status" value="1"/>
</dbReference>
<sequence length="381" mass="42349">MKIFVVAGELSGDILGADLLRRLKQHYPEAEFLGLGGEKMQAAGLKSLYPLETLSVMGLVEVLKHLPKLLKVRKHLYQAALDWRADLMIGIDAPDFNLGLEKKLRRQGIKTVHYVSPSVWAWRQGRIKGIKKSCDLMLTLLPFEAAFYQQHQMPVCFVGHPTADHFPLQPDKNAARAALQITNSAPLISLLPGSRAGEVARLAPLFLQVAQRLHRRHPSWQFVLPAASPQRHQELEAHLAQWPVEGLRLLQGQADLALQAADACLLASGTVALEAMFCKTPMVVSYKVAPLTWWLGKKLLKTPWVSLPNLLAQKTLVPERLQDQAQLELLVEDIETLILNPEVALTQTQAFYALHQQLQCQASETAVQAIKPLLPSVSSTE</sequence>
<comment type="pathway">
    <text evidence="11">Bacterial outer membrane biogenesis; LPS lipid A biosynthesis.</text>
</comment>
<keyword evidence="9 11" id="KW-0443">Lipid metabolism</keyword>
<dbReference type="Pfam" id="PF02684">
    <property type="entry name" value="LpxB"/>
    <property type="match status" value="1"/>
</dbReference>
<keyword evidence="8 11" id="KW-0808">Transferase</keyword>
<keyword evidence="6 11" id="KW-0441">Lipid A biosynthesis</keyword>
<evidence type="ECO:0000256" key="7">
    <source>
        <dbReference type="ARBA" id="ARBA00022676"/>
    </source>
</evidence>
<evidence type="ECO:0000256" key="11">
    <source>
        <dbReference type="HAMAP-Rule" id="MF_00392"/>
    </source>
</evidence>
<organism evidence="12 13">
    <name type="scientific">Marinospirillum alkalitolerans</name>
    <dbReference type="NCBI Taxonomy" id="3123374"/>
    <lineage>
        <taxon>Bacteria</taxon>
        <taxon>Pseudomonadati</taxon>
        <taxon>Pseudomonadota</taxon>
        <taxon>Gammaproteobacteria</taxon>
        <taxon>Oceanospirillales</taxon>
        <taxon>Oceanospirillaceae</taxon>
        <taxon>Marinospirillum</taxon>
    </lineage>
</organism>
<dbReference type="EMBL" id="JBANFI010000001">
    <property type="protein sequence ID" value="MFK7159696.1"/>
    <property type="molecule type" value="Genomic_DNA"/>
</dbReference>
<comment type="function">
    <text evidence="1 11">Condensation of UDP-2,3-diacylglucosamine and 2,3-diacylglucosamine-1-phosphate to form lipid A disaccharide, a precursor of lipid A, a phosphorylated glycolipid that anchors the lipopolysaccharide to the outer membrane of the cell.</text>
</comment>
<dbReference type="SUPFAM" id="SSF53756">
    <property type="entry name" value="UDP-Glycosyltransferase/glycogen phosphorylase"/>
    <property type="match status" value="1"/>
</dbReference>
<dbReference type="PANTHER" id="PTHR30372">
    <property type="entry name" value="LIPID-A-DISACCHARIDE SYNTHASE"/>
    <property type="match status" value="1"/>
</dbReference>
<comment type="caution">
    <text evidence="12">The sequence shown here is derived from an EMBL/GenBank/DDBJ whole genome shotgun (WGS) entry which is preliminary data.</text>
</comment>
<comment type="similarity">
    <text evidence="2 11">Belongs to the LpxB family.</text>
</comment>
<evidence type="ECO:0000256" key="3">
    <source>
        <dbReference type="ARBA" id="ARBA00012687"/>
    </source>
</evidence>
<evidence type="ECO:0000256" key="2">
    <source>
        <dbReference type="ARBA" id="ARBA00007868"/>
    </source>
</evidence>